<dbReference type="GO" id="GO:0046655">
    <property type="term" value="P:folic acid metabolic process"/>
    <property type="evidence" value="ECO:0007669"/>
    <property type="project" value="TreeGrafter"/>
</dbReference>
<dbReference type="EMBL" id="FUWG01000008">
    <property type="protein sequence ID" value="SJZ42770.1"/>
    <property type="molecule type" value="Genomic_DNA"/>
</dbReference>
<comment type="similarity">
    <text evidence="2 8 9">Belongs to the dihydrofolate reductase family.</text>
</comment>
<dbReference type="STRING" id="261392.SAMN02745149_01215"/>
<dbReference type="Gene3D" id="3.40.430.10">
    <property type="entry name" value="Dihydrofolate Reductase, subunit A"/>
    <property type="match status" value="1"/>
</dbReference>
<dbReference type="PANTHER" id="PTHR48069:SF3">
    <property type="entry name" value="DIHYDROFOLATE REDUCTASE"/>
    <property type="match status" value="1"/>
</dbReference>
<protein>
    <recommendedName>
        <fullName evidence="3 8">Dihydrofolate reductase</fullName>
        <ecNumber evidence="3 8">1.5.1.3</ecNumber>
    </recommendedName>
</protein>
<keyword evidence="4 8" id="KW-0554">One-carbon metabolism</keyword>
<evidence type="ECO:0000256" key="4">
    <source>
        <dbReference type="ARBA" id="ARBA00022563"/>
    </source>
</evidence>
<name>A0A1T4KK32_TREPO</name>
<evidence type="ECO:0000256" key="9">
    <source>
        <dbReference type="RuleBase" id="RU004474"/>
    </source>
</evidence>
<dbReference type="Pfam" id="PF00186">
    <property type="entry name" value="DHFR_1"/>
    <property type="match status" value="1"/>
</dbReference>
<dbReference type="GO" id="GO:0046654">
    <property type="term" value="P:tetrahydrofolate biosynthetic process"/>
    <property type="evidence" value="ECO:0007669"/>
    <property type="project" value="UniProtKB-UniPathway"/>
</dbReference>
<dbReference type="InterPro" id="IPR024072">
    <property type="entry name" value="DHFR-like_dom_sf"/>
</dbReference>
<evidence type="ECO:0000256" key="5">
    <source>
        <dbReference type="ARBA" id="ARBA00022857"/>
    </source>
</evidence>
<dbReference type="CDD" id="cd00209">
    <property type="entry name" value="DHFR"/>
    <property type="match status" value="1"/>
</dbReference>
<dbReference type="InterPro" id="IPR001796">
    <property type="entry name" value="DHFR_dom"/>
</dbReference>
<keyword evidence="5 8" id="KW-0521">NADP</keyword>
<gene>
    <name evidence="11" type="ORF">SAMN02745149_01215</name>
</gene>
<dbReference type="Proteomes" id="UP000190423">
    <property type="component" value="Unassembled WGS sequence"/>
</dbReference>
<sequence>MIAIIAAYTKNARVIGKNGKIPWNIPDDLKRFKRLTTGNAVIMGRKTFESIGKPLADRLNIVISRTKTFTGENCITVNSLERALEEAKERGFSTVFICGGETIYKEALPYCTTLYLTEIDADYDGDVFFPPVDEAQYDTVFSEHHKFFTYRTLQKRR</sequence>
<dbReference type="GO" id="GO:0050661">
    <property type="term" value="F:NADP binding"/>
    <property type="evidence" value="ECO:0007669"/>
    <property type="project" value="InterPro"/>
</dbReference>
<dbReference type="SUPFAM" id="SSF53597">
    <property type="entry name" value="Dihydrofolate reductase-like"/>
    <property type="match status" value="1"/>
</dbReference>
<evidence type="ECO:0000259" key="10">
    <source>
        <dbReference type="PROSITE" id="PS51330"/>
    </source>
</evidence>
<dbReference type="GO" id="GO:0046452">
    <property type="term" value="P:dihydrofolate metabolic process"/>
    <property type="evidence" value="ECO:0007669"/>
    <property type="project" value="TreeGrafter"/>
</dbReference>
<evidence type="ECO:0000313" key="11">
    <source>
        <dbReference type="EMBL" id="SJZ42770.1"/>
    </source>
</evidence>
<comment type="function">
    <text evidence="7 8">Key enzyme in folate metabolism. Catalyzes an essential reaction for de novo glycine and purine synthesis, and for DNA precursor synthesis.</text>
</comment>
<dbReference type="PANTHER" id="PTHR48069">
    <property type="entry name" value="DIHYDROFOLATE REDUCTASE"/>
    <property type="match status" value="1"/>
</dbReference>
<evidence type="ECO:0000256" key="2">
    <source>
        <dbReference type="ARBA" id="ARBA00009539"/>
    </source>
</evidence>
<dbReference type="InterPro" id="IPR017925">
    <property type="entry name" value="DHFR_CS"/>
</dbReference>
<evidence type="ECO:0000256" key="1">
    <source>
        <dbReference type="ARBA" id="ARBA00004903"/>
    </source>
</evidence>
<reference evidence="11 12" key="1">
    <citation type="submission" date="2017-02" db="EMBL/GenBank/DDBJ databases">
        <authorList>
            <person name="Peterson S.W."/>
        </authorList>
    </citation>
    <scope>NUCLEOTIDE SEQUENCE [LARGE SCALE GENOMIC DNA]</scope>
    <source>
        <strain evidence="11 12">ATCC BAA-908</strain>
    </source>
</reference>
<dbReference type="PROSITE" id="PS51330">
    <property type="entry name" value="DHFR_2"/>
    <property type="match status" value="1"/>
</dbReference>
<accession>A0A1T4KK32</accession>
<comment type="pathway">
    <text evidence="1 8">Cofactor biosynthesis; tetrahydrofolate biosynthesis; 5,6,7,8-tetrahydrofolate from 7,8-dihydrofolate: step 1/1.</text>
</comment>
<keyword evidence="12" id="KW-1185">Reference proteome</keyword>
<evidence type="ECO:0000313" key="12">
    <source>
        <dbReference type="Proteomes" id="UP000190423"/>
    </source>
</evidence>
<proteinExistence type="inferred from homology"/>
<dbReference type="UniPathway" id="UPA00077">
    <property type="reaction ID" value="UER00158"/>
</dbReference>
<evidence type="ECO:0000256" key="3">
    <source>
        <dbReference type="ARBA" id="ARBA00012856"/>
    </source>
</evidence>
<keyword evidence="6 8" id="KW-0560">Oxidoreductase</keyword>
<dbReference type="AlphaFoldDB" id="A0A1T4KK32"/>
<dbReference type="PROSITE" id="PS00075">
    <property type="entry name" value="DHFR_1"/>
    <property type="match status" value="1"/>
</dbReference>
<evidence type="ECO:0000256" key="6">
    <source>
        <dbReference type="ARBA" id="ARBA00023002"/>
    </source>
</evidence>
<organism evidence="11 12">
    <name type="scientific">Treponema porcinum</name>
    <dbReference type="NCBI Taxonomy" id="261392"/>
    <lineage>
        <taxon>Bacteria</taxon>
        <taxon>Pseudomonadati</taxon>
        <taxon>Spirochaetota</taxon>
        <taxon>Spirochaetia</taxon>
        <taxon>Spirochaetales</taxon>
        <taxon>Treponemataceae</taxon>
        <taxon>Treponema</taxon>
    </lineage>
</organism>
<feature type="domain" description="DHFR" evidence="10">
    <location>
        <begin position="1"/>
        <end position="157"/>
    </location>
</feature>
<dbReference type="OrthoDB" id="9804315at2"/>
<comment type="catalytic activity">
    <reaction evidence="8">
        <text>(6S)-5,6,7,8-tetrahydrofolate + NADP(+) = 7,8-dihydrofolate + NADPH + H(+)</text>
        <dbReference type="Rhea" id="RHEA:15009"/>
        <dbReference type="ChEBI" id="CHEBI:15378"/>
        <dbReference type="ChEBI" id="CHEBI:57451"/>
        <dbReference type="ChEBI" id="CHEBI:57453"/>
        <dbReference type="ChEBI" id="CHEBI:57783"/>
        <dbReference type="ChEBI" id="CHEBI:58349"/>
        <dbReference type="EC" id="1.5.1.3"/>
    </reaction>
</comment>
<evidence type="ECO:0000256" key="7">
    <source>
        <dbReference type="ARBA" id="ARBA00025067"/>
    </source>
</evidence>
<dbReference type="EC" id="1.5.1.3" evidence="3 8"/>
<dbReference type="GO" id="GO:0006730">
    <property type="term" value="P:one-carbon metabolic process"/>
    <property type="evidence" value="ECO:0007669"/>
    <property type="project" value="UniProtKB-KW"/>
</dbReference>
<dbReference type="RefSeq" id="WP_078933128.1">
    <property type="nucleotide sequence ID" value="NZ_FUWG01000008.1"/>
</dbReference>
<dbReference type="GeneID" id="78316514"/>
<dbReference type="PIRSF" id="PIRSF000194">
    <property type="entry name" value="DHFR"/>
    <property type="match status" value="1"/>
</dbReference>
<dbReference type="GO" id="GO:0004146">
    <property type="term" value="F:dihydrofolate reductase activity"/>
    <property type="evidence" value="ECO:0007669"/>
    <property type="project" value="UniProtKB-EC"/>
</dbReference>
<dbReference type="PRINTS" id="PR00070">
    <property type="entry name" value="DHFR"/>
</dbReference>
<dbReference type="InterPro" id="IPR012259">
    <property type="entry name" value="DHFR"/>
</dbReference>
<evidence type="ECO:0000256" key="8">
    <source>
        <dbReference type="PIRNR" id="PIRNR000194"/>
    </source>
</evidence>